<dbReference type="EMBL" id="CP101808">
    <property type="protein sequence ID" value="UUD36990.1"/>
    <property type="molecule type" value="Genomic_DNA"/>
</dbReference>
<proteinExistence type="predicted"/>
<keyword evidence="2" id="KW-1185">Reference proteome</keyword>
<name>A0ABY5J1X4_9BACT</name>
<evidence type="ECO:0000313" key="1">
    <source>
        <dbReference type="EMBL" id="UUD36990.1"/>
    </source>
</evidence>
<sequence length="165" mass="19350">MAFSVSVSIKKIINTEQNNITSIKENMLIAKQYDSNENNYDMFLVTKNENEQPTNILNESLLDSIFQNSTLIVINSIKNNSFDWIDVAKYPNSVINLSFNEKIIDKNNLNELYLFNYEDKNLSFENETILGRLLSLYNKYKKLNFNQLSQELEKKNEFLEPIQQT</sequence>
<evidence type="ECO:0000313" key="2">
    <source>
        <dbReference type="Proteomes" id="UP001059576"/>
    </source>
</evidence>
<organism evidence="1 2">
    <name type="scientific">Mycoplasmopsis equigenitalium</name>
    <dbReference type="NCBI Taxonomy" id="114883"/>
    <lineage>
        <taxon>Bacteria</taxon>
        <taxon>Bacillati</taxon>
        <taxon>Mycoplasmatota</taxon>
        <taxon>Mycoplasmoidales</taxon>
        <taxon>Metamycoplasmataceae</taxon>
        <taxon>Mycoplasmopsis</taxon>
    </lineage>
</organism>
<gene>
    <name evidence="1" type="ORF">NPA09_00205</name>
</gene>
<reference evidence="1" key="1">
    <citation type="submission" date="2022-07" db="EMBL/GenBank/DDBJ databases">
        <title>Complete genome of Mycoplasma equigenitalium type strain T37.</title>
        <authorList>
            <person name="Spergser J."/>
        </authorList>
    </citation>
    <scope>NUCLEOTIDE SEQUENCE</scope>
    <source>
        <strain evidence="1">T37</strain>
    </source>
</reference>
<dbReference type="Proteomes" id="UP001059576">
    <property type="component" value="Chromosome"/>
</dbReference>
<protein>
    <submittedName>
        <fullName evidence="1">Uncharacterized protein</fullName>
    </submittedName>
</protein>
<accession>A0ABY5J1X4</accession>
<dbReference type="RefSeq" id="WP_129722593.1">
    <property type="nucleotide sequence ID" value="NZ_CP101808.1"/>
</dbReference>